<feature type="compositionally biased region" description="Basic and acidic residues" evidence="1">
    <location>
        <begin position="48"/>
        <end position="76"/>
    </location>
</feature>
<name>A0ABM8GKF3_9MICO</name>
<gene>
    <name evidence="2" type="ORF">GCM10025867_11170</name>
</gene>
<accession>A0ABM8GKF3</accession>
<dbReference type="RefSeq" id="WP_286345784.1">
    <property type="nucleotide sequence ID" value="NZ_AP027732.1"/>
</dbReference>
<feature type="compositionally biased region" description="Gly residues" evidence="1">
    <location>
        <begin position="1"/>
        <end position="10"/>
    </location>
</feature>
<evidence type="ECO:0000313" key="3">
    <source>
        <dbReference type="Proteomes" id="UP001321486"/>
    </source>
</evidence>
<organism evidence="2 3">
    <name type="scientific">Frondihabitans sucicola</name>
    <dbReference type="NCBI Taxonomy" id="1268041"/>
    <lineage>
        <taxon>Bacteria</taxon>
        <taxon>Bacillati</taxon>
        <taxon>Actinomycetota</taxon>
        <taxon>Actinomycetes</taxon>
        <taxon>Micrococcales</taxon>
        <taxon>Microbacteriaceae</taxon>
        <taxon>Frondihabitans</taxon>
    </lineage>
</organism>
<evidence type="ECO:0000256" key="1">
    <source>
        <dbReference type="SAM" id="MobiDB-lite"/>
    </source>
</evidence>
<reference evidence="3" key="1">
    <citation type="journal article" date="2019" name="Int. J. Syst. Evol. Microbiol.">
        <title>The Global Catalogue of Microorganisms (GCM) 10K type strain sequencing project: providing services to taxonomists for standard genome sequencing and annotation.</title>
        <authorList>
            <consortium name="The Broad Institute Genomics Platform"/>
            <consortium name="The Broad Institute Genome Sequencing Center for Infectious Disease"/>
            <person name="Wu L."/>
            <person name="Ma J."/>
        </authorList>
    </citation>
    <scope>NUCLEOTIDE SEQUENCE [LARGE SCALE GENOMIC DNA]</scope>
    <source>
        <strain evidence="3">NBRC 108728</strain>
    </source>
</reference>
<dbReference type="EMBL" id="AP027732">
    <property type="protein sequence ID" value="BDZ48876.1"/>
    <property type="molecule type" value="Genomic_DNA"/>
</dbReference>
<feature type="region of interest" description="Disordered" evidence="1">
    <location>
        <begin position="1"/>
        <end position="76"/>
    </location>
</feature>
<evidence type="ECO:0000313" key="2">
    <source>
        <dbReference type="EMBL" id="BDZ48876.1"/>
    </source>
</evidence>
<keyword evidence="3" id="KW-1185">Reference proteome</keyword>
<sequence>MREGQEQGGGRVRHPTRQENGSDERTRKRLDRGRLLQGRLVLPGRASGHPDRDRLVREPERRLSAGARPDDSGAEKRVHALNVSQGGCQLRLGDVACQLGDQGELNRIAVHVEIDGLLEGTERAKGLFNGLRHPAMIPQNL</sequence>
<protein>
    <recommendedName>
        <fullName evidence="4">PilZ domain-containing protein</fullName>
    </recommendedName>
</protein>
<evidence type="ECO:0008006" key="4">
    <source>
        <dbReference type="Google" id="ProtNLM"/>
    </source>
</evidence>
<feature type="compositionally biased region" description="Basic and acidic residues" evidence="1">
    <location>
        <begin position="16"/>
        <end position="26"/>
    </location>
</feature>
<feature type="compositionally biased region" description="Low complexity" evidence="1">
    <location>
        <begin position="35"/>
        <end position="45"/>
    </location>
</feature>
<dbReference type="Proteomes" id="UP001321486">
    <property type="component" value="Chromosome"/>
</dbReference>
<proteinExistence type="predicted"/>